<keyword evidence="1" id="KW-1133">Transmembrane helix</keyword>
<sequence length="428" mass="46396">MFVGLFLVVKSASLRLLFGAAISNCKVFANKAVTGLLPAHRFALYAVLLIPKVVILALLLYCGAGYVLHANSNQDLVMNSVAMLFVVDIPDIVYAFTTTSDVKATIDNTPPLGFFEEDLVSHPGVYYFEAVYPLCVFEEGATNTQADGTLPVAAEFCTKAVWTVKRYTDYMLSVHTATLPPPPANTSTVTPTSAQMGNNFLDDHMSWDCSVPECDVVAGSAALYDHGSRIMFQHSTFGTGDSWSPYSYDPAGYGIQQACSPPSPGGFGRNHPCVRGIYLRAFRRKPTALLRLRTSEIKAVATGTDPSLGAQSPSLLQTQARAHVASEVGAQTRAHVASEVGRPEGEPAVLLSNGYDAEAQQQLKGIMSECWTADFNDWTSCMAKKCQLTWTGTYHVIAGLPSGWGASIRDQDNAYLKWGPYDSWIWSS</sequence>
<protein>
    <submittedName>
        <fullName evidence="2">Uncharacterized protein</fullName>
    </submittedName>
</protein>
<dbReference type="Proteomes" id="UP000626109">
    <property type="component" value="Unassembled WGS sequence"/>
</dbReference>
<proteinExistence type="predicted"/>
<feature type="transmembrane region" description="Helical" evidence="1">
    <location>
        <begin position="43"/>
        <end position="64"/>
    </location>
</feature>
<keyword evidence="1" id="KW-0472">Membrane</keyword>
<evidence type="ECO:0000313" key="2">
    <source>
        <dbReference type="EMBL" id="CAE8694534.1"/>
    </source>
</evidence>
<gene>
    <name evidence="2" type="ORF">PGLA2088_LOCUS28904</name>
</gene>
<dbReference type="AlphaFoldDB" id="A0A813K5I2"/>
<evidence type="ECO:0000256" key="1">
    <source>
        <dbReference type="SAM" id="Phobius"/>
    </source>
</evidence>
<reference evidence="2" key="1">
    <citation type="submission" date="2021-02" db="EMBL/GenBank/DDBJ databases">
        <authorList>
            <person name="Dougan E. K."/>
            <person name="Rhodes N."/>
            <person name="Thang M."/>
            <person name="Chan C."/>
        </authorList>
    </citation>
    <scope>NUCLEOTIDE SEQUENCE</scope>
</reference>
<keyword evidence="1" id="KW-0812">Transmembrane</keyword>
<organism evidence="2 3">
    <name type="scientific">Polarella glacialis</name>
    <name type="common">Dinoflagellate</name>
    <dbReference type="NCBI Taxonomy" id="89957"/>
    <lineage>
        <taxon>Eukaryota</taxon>
        <taxon>Sar</taxon>
        <taxon>Alveolata</taxon>
        <taxon>Dinophyceae</taxon>
        <taxon>Suessiales</taxon>
        <taxon>Suessiaceae</taxon>
        <taxon>Polarella</taxon>
    </lineage>
</organism>
<evidence type="ECO:0000313" key="3">
    <source>
        <dbReference type="Proteomes" id="UP000626109"/>
    </source>
</evidence>
<name>A0A813K5I2_POLGL</name>
<feature type="transmembrane region" description="Helical" evidence="1">
    <location>
        <begin position="76"/>
        <end position="96"/>
    </location>
</feature>
<comment type="caution">
    <text evidence="2">The sequence shown here is derived from an EMBL/GenBank/DDBJ whole genome shotgun (WGS) entry which is preliminary data.</text>
</comment>
<accession>A0A813K5I2</accession>
<dbReference type="EMBL" id="CAJNNW010028074">
    <property type="protein sequence ID" value="CAE8694534.1"/>
    <property type="molecule type" value="Genomic_DNA"/>
</dbReference>